<feature type="transmembrane region" description="Helical" evidence="2">
    <location>
        <begin position="407"/>
        <end position="428"/>
    </location>
</feature>
<feature type="transmembrane region" description="Helical" evidence="2">
    <location>
        <begin position="384"/>
        <end position="401"/>
    </location>
</feature>
<evidence type="ECO:0000256" key="1">
    <source>
        <dbReference type="SAM" id="MobiDB-lite"/>
    </source>
</evidence>
<keyword evidence="2" id="KW-0812">Transmembrane</keyword>
<comment type="caution">
    <text evidence="3">The sequence shown here is derived from an EMBL/GenBank/DDBJ whole genome shotgun (WGS) entry which is preliminary data.</text>
</comment>
<feature type="transmembrane region" description="Helical" evidence="2">
    <location>
        <begin position="134"/>
        <end position="151"/>
    </location>
</feature>
<organism evidence="3 4">
    <name type="scientific">Nocardia carnea</name>
    <dbReference type="NCBI Taxonomy" id="37328"/>
    <lineage>
        <taxon>Bacteria</taxon>
        <taxon>Bacillati</taxon>
        <taxon>Actinomycetota</taxon>
        <taxon>Actinomycetes</taxon>
        <taxon>Mycobacteriales</taxon>
        <taxon>Nocardiaceae</taxon>
        <taxon>Nocardia</taxon>
    </lineage>
</organism>
<evidence type="ECO:0000313" key="4">
    <source>
        <dbReference type="Proteomes" id="UP001611263"/>
    </source>
</evidence>
<evidence type="ECO:0000313" key="3">
    <source>
        <dbReference type="EMBL" id="MFI1462521.1"/>
    </source>
</evidence>
<feature type="transmembrane region" description="Helical" evidence="2">
    <location>
        <begin position="326"/>
        <end position="345"/>
    </location>
</feature>
<proteinExistence type="predicted"/>
<feature type="transmembrane region" description="Helical" evidence="2">
    <location>
        <begin position="435"/>
        <end position="452"/>
    </location>
</feature>
<keyword evidence="2" id="KW-1133">Transmembrane helix</keyword>
<evidence type="ECO:0008006" key="5">
    <source>
        <dbReference type="Google" id="ProtNLM"/>
    </source>
</evidence>
<name>A0ABW7TNB8_9NOCA</name>
<dbReference type="EMBL" id="JBIRUQ010000004">
    <property type="protein sequence ID" value="MFI1462521.1"/>
    <property type="molecule type" value="Genomic_DNA"/>
</dbReference>
<dbReference type="Proteomes" id="UP001611263">
    <property type="component" value="Unassembled WGS sequence"/>
</dbReference>
<feature type="transmembrane region" description="Helical" evidence="2">
    <location>
        <begin position="701"/>
        <end position="721"/>
    </location>
</feature>
<feature type="transmembrane region" description="Helical" evidence="2">
    <location>
        <begin position="12"/>
        <end position="34"/>
    </location>
</feature>
<keyword evidence="4" id="KW-1185">Reference proteome</keyword>
<keyword evidence="2" id="KW-0472">Membrane</keyword>
<feature type="region of interest" description="Disordered" evidence="1">
    <location>
        <begin position="726"/>
        <end position="753"/>
    </location>
</feature>
<gene>
    <name evidence="3" type="ORF">ACH4WX_17535</name>
</gene>
<sequence>MPDFGVRAERKTTLCWAAATVLGVLAGYAAVLLANSRHFYTDDTEAQYVPLWLDVGRRLRAGEFPGIAPEQWMSGNFLIEGQASVFNPPQLLVAVLAPSFDNLVVLATLVKLAYSIVLALGVFRVCLAYRAYPAWAAVAGVAFCFSGWLLFLDQASWVLGLAGTAWLTHAWASGVRYARGRSGPIPVFVFLFFAITLGYVWPGVESALVIVAVAAGEWVYQRTPWPSVRLLMAAGCAGAAGLMTYLPAILSAEVTWRTADDMINNDGFMTVPWSESLNASLPSTLPSFNSWFGLIQPLPIVYIAWFLIPALAFIDWKTAAQTLRQSAGAVIFAGIALMWTAGPAAFGPLRWPARVLPMLALALLVLCCVLLSRHGTLTNWRTRFGVAGVLVLMLLVRSVSSAPSDRIWTHIGAAAVVVLLGIAVVLVFTKWGRAAACTALLVTIAPIAYYQVDSTYPHPMAWNLPGSRSAAQALFPDFDGTTLQLGNSSIFPGDAKDLTGVYSSLVVGLYAADLGLDYVNGYTPIGHRAFSERTCMRWEGSTCPAAFDKIFAPEPVTGEPLVDLMKVDRITLMRLVYPDARDNPPPPGWHWVNYPPNDKWIWVLERDTGPVSTVDGRIAHTEGVDAVSVSETDNTSTVRVSSEQGGRITFARLDWPGYRATLDGREHDYVALDDIFVTVEIPAGTENAELEITWRPPGMQLGIAGFVLGLIGIGALHLLYIRHRSRSRTENSPPEPGPLAPEPAEQTESFARV</sequence>
<feature type="transmembrane region" description="Helical" evidence="2">
    <location>
        <begin position="103"/>
        <end position="127"/>
    </location>
</feature>
<reference evidence="3 4" key="1">
    <citation type="submission" date="2024-10" db="EMBL/GenBank/DDBJ databases">
        <title>The Natural Products Discovery Center: Release of the First 8490 Sequenced Strains for Exploring Actinobacteria Biosynthetic Diversity.</title>
        <authorList>
            <person name="Kalkreuter E."/>
            <person name="Kautsar S.A."/>
            <person name="Yang D."/>
            <person name="Bader C.D."/>
            <person name="Teijaro C.N."/>
            <person name="Fluegel L."/>
            <person name="Davis C.M."/>
            <person name="Simpson J.R."/>
            <person name="Lauterbach L."/>
            <person name="Steele A.D."/>
            <person name="Gui C."/>
            <person name="Meng S."/>
            <person name="Li G."/>
            <person name="Viehrig K."/>
            <person name="Ye F."/>
            <person name="Su P."/>
            <person name="Kiefer A.F."/>
            <person name="Nichols A."/>
            <person name="Cepeda A.J."/>
            <person name="Yan W."/>
            <person name="Fan B."/>
            <person name="Jiang Y."/>
            <person name="Adhikari A."/>
            <person name="Zheng C.-J."/>
            <person name="Schuster L."/>
            <person name="Cowan T.M."/>
            <person name="Smanski M.J."/>
            <person name="Chevrette M.G."/>
            <person name="De Carvalho L.P.S."/>
            <person name="Shen B."/>
        </authorList>
    </citation>
    <scope>NUCLEOTIDE SEQUENCE [LARGE SCALE GENOMIC DNA]</scope>
    <source>
        <strain evidence="3 4">NPDC020568</strain>
    </source>
</reference>
<feature type="transmembrane region" description="Helical" evidence="2">
    <location>
        <begin position="291"/>
        <end position="314"/>
    </location>
</feature>
<accession>A0ABW7TNB8</accession>
<evidence type="ECO:0000256" key="2">
    <source>
        <dbReference type="SAM" id="Phobius"/>
    </source>
</evidence>
<feature type="transmembrane region" description="Helical" evidence="2">
    <location>
        <begin position="351"/>
        <end position="372"/>
    </location>
</feature>
<protein>
    <recommendedName>
        <fullName evidence="5">YfhO family protein</fullName>
    </recommendedName>
</protein>
<feature type="transmembrane region" description="Helical" evidence="2">
    <location>
        <begin position="185"/>
        <end position="201"/>
    </location>
</feature>
<dbReference type="GeneID" id="93503733"/>
<dbReference type="RefSeq" id="WP_156052303.1">
    <property type="nucleotide sequence ID" value="NZ_JBIRUQ010000004.1"/>
</dbReference>
<feature type="transmembrane region" description="Helical" evidence="2">
    <location>
        <begin position="230"/>
        <end position="250"/>
    </location>
</feature>